<dbReference type="CDD" id="cd02661">
    <property type="entry name" value="Peptidase_C19E"/>
    <property type="match status" value="1"/>
</dbReference>
<feature type="compositionally biased region" description="Basic residues" evidence="13">
    <location>
        <begin position="936"/>
        <end position="946"/>
    </location>
</feature>
<evidence type="ECO:0000256" key="5">
    <source>
        <dbReference type="ARBA" id="ARBA00022786"/>
    </source>
</evidence>
<feature type="domain" description="USP" evidence="14">
    <location>
        <begin position="125"/>
        <end position="427"/>
    </location>
</feature>
<name>A0ABD3WR62_SINWO</name>
<gene>
    <name evidence="15" type="ORF">ACJMK2_034317</name>
</gene>
<dbReference type="EMBL" id="JBJQND010000005">
    <property type="protein sequence ID" value="KAL3876474.1"/>
    <property type="molecule type" value="Genomic_DNA"/>
</dbReference>
<dbReference type="Pfam" id="PF00443">
    <property type="entry name" value="UCH"/>
    <property type="match status" value="1"/>
</dbReference>
<reference evidence="15 16" key="1">
    <citation type="submission" date="2024-11" db="EMBL/GenBank/DDBJ databases">
        <title>Chromosome-level genome assembly of the freshwater bivalve Anodonta woodiana.</title>
        <authorList>
            <person name="Chen X."/>
        </authorList>
    </citation>
    <scope>NUCLEOTIDE SEQUENCE [LARGE SCALE GENOMIC DNA]</scope>
    <source>
        <strain evidence="15">MN2024</strain>
        <tissue evidence="15">Gills</tissue>
    </source>
</reference>
<evidence type="ECO:0000256" key="6">
    <source>
        <dbReference type="ARBA" id="ARBA00022801"/>
    </source>
</evidence>
<dbReference type="InterPro" id="IPR038765">
    <property type="entry name" value="Papain-like_cys_pep_sf"/>
</dbReference>
<dbReference type="Proteomes" id="UP001634394">
    <property type="component" value="Unassembled WGS sequence"/>
</dbReference>
<dbReference type="SUPFAM" id="SSF54001">
    <property type="entry name" value="Cysteine proteinases"/>
    <property type="match status" value="1"/>
</dbReference>
<keyword evidence="6" id="KW-0378">Hydrolase</keyword>
<evidence type="ECO:0000256" key="3">
    <source>
        <dbReference type="ARBA" id="ARBA00012759"/>
    </source>
</evidence>
<evidence type="ECO:0000256" key="10">
    <source>
        <dbReference type="ARBA" id="ARBA00042154"/>
    </source>
</evidence>
<sequence>MPASASDSLGRLEETLKASISRGQSGSLDDHLYIHTKKVLLHEIAFTPAAKHYSLQIDNLRSKYIPLNPSQGFKKSQSRTSDESTEGMKMNGTQEGGEGLPSPQIMLYPENKVKLEWNRVHKVGAGLVNLGNTCFLNSTLQCLTYTPPLVNYCLSSEHNDTCKQAGFCMLCELQRHIRRCLEQPSGAIRPQAILQKLKLIARQMSWGRQEDAHEFLRFVIEAMQKACHNGYTKLDKFSKETTVVNRIFGGFLRSQVLCLQCKERSNTYDPFLDISLDIKNVPSLEKAFEKFVHPETLDIDNAYMCGKCKQKVPAQKRFSIHKAPNVLTIQLKRFDYNRMFGKVSRHVEFKEKLNIGPYMSSRQGEAIMYQLYGVLVHSGFNCNSGHYYCYVKAPSQVWYCMNDSSVTQVSATKVLAAEAYLLFYIKCSSSVTNDKHMVKKIIGPTFPPNHTVSCKSLKTVNGTVGGVQPVNELGKPLKKGTPASTFTPTFHSKPNTFPSATALPEKRDKVSFGLKTPQTKSSLQQQQPLIDISSTPRIVLKISQGKATAVERSPDGKDTVMSGDDEISTESVVKNISTSVKSRLVPYTADSNSSDSEQEAKRRAQIERKRKSSSNSPDNKQKLARLNGDVLEKPSKATEALVVDDRLKTWKGDKSNGIPSSLIFDRKLNATTSVPGNAHLLETAAARDRLSHSALNLMVNKPKDIKMQSRANPLKRSLSENGSINCVTSPIRSKVNATSSWHIHQQDSEPSPSVGSSSSNISINSTTEWQVTEKFETVVLPTIPECQHPGWKVVEGNHLASTTDAERKGIETSVDNQLGLKVKMPVSTDLDNKVDCSKSTMSSNCKSDTDTMAPVYKAVSIEMQDKNLRKSKIKNGDICTGIVSYLDKQHLLEDEKEERTIIEKHHKKHHKKHKKHKKHHKDCKYEKLVDQSPSNLHKKKKKKHKRDHENEGRRKDHDEERRRHRKRVAGENGCEDSRSCSYLQKDSSNNREFEWVEKTKDNLHAKASKSCPDIPVQKWDQNSHSGNKRPSESKSCESRLPTWDGLRSNGVVAELQKTSSQGFGSSVMSWEGGPSNLDKEVERERQTLKRKQWMDDDYDAEYDKGKTKKVKKHHLEPFNNDLNAFQKVQDDRNRGKIQFDSFLTSGKNRSSSNHHQYSNQIYGDHIYSSPFNFEHLHKSSKNSYRH</sequence>
<protein>
    <recommendedName>
        <fullName evidence="8">Ubiquitin carboxyl-terminal hydrolase 36</fullName>
        <ecNumber evidence="3">3.4.19.12</ecNumber>
    </recommendedName>
    <alternativeName>
        <fullName evidence="11">Deubiquitinating enzyme 36</fullName>
    </alternativeName>
    <alternativeName>
        <fullName evidence="10">Protein scrawny</fullName>
    </alternativeName>
    <alternativeName>
        <fullName evidence="9">Ubiquitin thioesterase 36</fullName>
    </alternativeName>
    <alternativeName>
        <fullName evidence="12">Ubiquitin-specific-processing protease 36</fullName>
    </alternativeName>
</protein>
<comment type="caution">
    <text evidence="15">The sequence shown here is derived from an EMBL/GenBank/DDBJ whole genome shotgun (WGS) entry which is preliminary data.</text>
</comment>
<evidence type="ECO:0000256" key="8">
    <source>
        <dbReference type="ARBA" id="ARBA00039432"/>
    </source>
</evidence>
<feature type="compositionally biased region" description="Polar residues" evidence="13">
    <location>
        <begin position="68"/>
        <end position="79"/>
    </location>
</feature>
<keyword evidence="7" id="KW-0788">Thiol protease</keyword>
<dbReference type="PROSITE" id="PS00972">
    <property type="entry name" value="USP_1"/>
    <property type="match status" value="1"/>
</dbReference>
<feature type="region of interest" description="Disordered" evidence="13">
    <location>
        <begin position="587"/>
        <end position="631"/>
    </location>
</feature>
<evidence type="ECO:0000256" key="11">
    <source>
        <dbReference type="ARBA" id="ARBA00042420"/>
    </source>
</evidence>
<dbReference type="PANTHER" id="PTHR24006">
    <property type="entry name" value="UBIQUITIN CARBOXYL-TERMINAL HYDROLASE"/>
    <property type="match status" value="1"/>
</dbReference>
<evidence type="ECO:0000313" key="16">
    <source>
        <dbReference type="Proteomes" id="UP001634394"/>
    </source>
</evidence>
<organism evidence="15 16">
    <name type="scientific">Sinanodonta woodiana</name>
    <name type="common">Chinese pond mussel</name>
    <name type="synonym">Anodonta woodiana</name>
    <dbReference type="NCBI Taxonomy" id="1069815"/>
    <lineage>
        <taxon>Eukaryota</taxon>
        <taxon>Metazoa</taxon>
        <taxon>Spiralia</taxon>
        <taxon>Lophotrochozoa</taxon>
        <taxon>Mollusca</taxon>
        <taxon>Bivalvia</taxon>
        <taxon>Autobranchia</taxon>
        <taxon>Heteroconchia</taxon>
        <taxon>Palaeoheterodonta</taxon>
        <taxon>Unionida</taxon>
        <taxon>Unionoidea</taxon>
        <taxon>Unionidae</taxon>
        <taxon>Unioninae</taxon>
        <taxon>Sinanodonta</taxon>
    </lineage>
</organism>
<evidence type="ECO:0000256" key="1">
    <source>
        <dbReference type="ARBA" id="ARBA00000707"/>
    </source>
</evidence>
<feature type="region of interest" description="Disordered" evidence="13">
    <location>
        <begin position="68"/>
        <end position="102"/>
    </location>
</feature>
<comment type="similarity">
    <text evidence="2">Belongs to the peptidase C19 family.</text>
</comment>
<feature type="region of interest" description="Disordered" evidence="13">
    <location>
        <begin position="737"/>
        <end position="761"/>
    </location>
</feature>
<evidence type="ECO:0000256" key="7">
    <source>
        <dbReference type="ARBA" id="ARBA00022807"/>
    </source>
</evidence>
<evidence type="ECO:0000256" key="9">
    <source>
        <dbReference type="ARBA" id="ARBA00041300"/>
    </source>
</evidence>
<dbReference type="Gene3D" id="3.90.70.10">
    <property type="entry name" value="Cysteine proteinases"/>
    <property type="match status" value="1"/>
</dbReference>
<evidence type="ECO:0000256" key="12">
    <source>
        <dbReference type="ARBA" id="ARBA00043009"/>
    </source>
</evidence>
<evidence type="ECO:0000259" key="14">
    <source>
        <dbReference type="PROSITE" id="PS50235"/>
    </source>
</evidence>
<dbReference type="InterPro" id="IPR001394">
    <property type="entry name" value="Peptidase_C19_UCH"/>
</dbReference>
<dbReference type="InterPro" id="IPR050164">
    <property type="entry name" value="Peptidase_C19"/>
</dbReference>
<feature type="compositionally biased region" description="Basic and acidic residues" evidence="13">
    <location>
        <begin position="598"/>
        <end position="607"/>
    </location>
</feature>
<dbReference type="InterPro" id="IPR018200">
    <property type="entry name" value="USP_CS"/>
</dbReference>
<dbReference type="EC" id="3.4.19.12" evidence="3"/>
<keyword evidence="16" id="KW-1185">Reference proteome</keyword>
<accession>A0ABD3WR62</accession>
<keyword evidence="5" id="KW-0833">Ubl conjugation pathway</keyword>
<feature type="region of interest" description="Disordered" evidence="13">
    <location>
        <begin position="1006"/>
        <end position="1042"/>
    </location>
</feature>
<dbReference type="PROSITE" id="PS50235">
    <property type="entry name" value="USP_3"/>
    <property type="match status" value="1"/>
</dbReference>
<evidence type="ECO:0000256" key="2">
    <source>
        <dbReference type="ARBA" id="ARBA00009085"/>
    </source>
</evidence>
<keyword evidence="4" id="KW-0645">Protease</keyword>
<evidence type="ECO:0000256" key="4">
    <source>
        <dbReference type="ARBA" id="ARBA00022670"/>
    </source>
</evidence>
<evidence type="ECO:0000256" key="13">
    <source>
        <dbReference type="SAM" id="MobiDB-lite"/>
    </source>
</evidence>
<dbReference type="InterPro" id="IPR028889">
    <property type="entry name" value="USP"/>
</dbReference>
<dbReference type="FunFam" id="3.90.70.10:FF:000119">
    <property type="entry name" value="Ubiquitin specific peptidase 36"/>
    <property type="match status" value="1"/>
</dbReference>
<dbReference type="AlphaFoldDB" id="A0ABD3WR62"/>
<dbReference type="GO" id="GO:0004843">
    <property type="term" value="F:cysteine-type deubiquitinase activity"/>
    <property type="evidence" value="ECO:0007669"/>
    <property type="project" value="UniProtKB-EC"/>
</dbReference>
<comment type="catalytic activity">
    <reaction evidence="1">
        <text>Thiol-dependent hydrolysis of ester, thioester, amide, peptide and isopeptide bonds formed by the C-terminal Gly of ubiquitin (a 76-residue protein attached to proteins as an intracellular targeting signal).</text>
        <dbReference type="EC" id="3.4.19.12"/>
    </reaction>
</comment>
<dbReference type="GO" id="GO:0006508">
    <property type="term" value="P:proteolysis"/>
    <property type="evidence" value="ECO:0007669"/>
    <property type="project" value="UniProtKB-KW"/>
</dbReference>
<proteinExistence type="inferred from homology"/>
<dbReference type="PANTHER" id="PTHR24006:SF758">
    <property type="entry name" value="UBIQUITIN CARBOXYL-TERMINAL HYDROLASE 36"/>
    <property type="match status" value="1"/>
</dbReference>
<evidence type="ECO:0000313" key="15">
    <source>
        <dbReference type="EMBL" id="KAL3876474.1"/>
    </source>
</evidence>
<feature type="compositionally biased region" description="Basic residues" evidence="13">
    <location>
        <begin position="904"/>
        <end position="922"/>
    </location>
</feature>
<feature type="compositionally biased region" description="Basic and acidic residues" evidence="13">
    <location>
        <begin position="947"/>
        <end position="961"/>
    </location>
</feature>
<dbReference type="PROSITE" id="PS00973">
    <property type="entry name" value="USP_2"/>
    <property type="match status" value="1"/>
</dbReference>
<feature type="compositionally biased region" description="Low complexity" evidence="13">
    <location>
        <begin position="748"/>
        <end position="761"/>
    </location>
</feature>
<feature type="region of interest" description="Disordered" evidence="13">
    <location>
        <begin position="904"/>
        <end position="981"/>
    </location>
</feature>